<organism evidence="4 5">
    <name type="scientific">Diaphorina citri</name>
    <name type="common">Asian citrus psyllid</name>
    <dbReference type="NCBI Taxonomy" id="121845"/>
    <lineage>
        <taxon>Eukaryota</taxon>
        <taxon>Metazoa</taxon>
        <taxon>Ecdysozoa</taxon>
        <taxon>Arthropoda</taxon>
        <taxon>Hexapoda</taxon>
        <taxon>Insecta</taxon>
        <taxon>Pterygota</taxon>
        <taxon>Neoptera</taxon>
        <taxon>Paraneoptera</taxon>
        <taxon>Hemiptera</taxon>
        <taxon>Sternorrhyncha</taxon>
        <taxon>Psylloidea</taxon>
        <taxon>Psyllidae</taxon>
        <taxon>Diaphorininae</taxon>
        <taxon>Diaphorina</taxon>
    </lineage>
</organism>
<accession>A0A3Q0JET0</accession>
<dbReference type="Proteomes" id="UP000079169">
    <property type="component" value="Unplaced"/>
</dbReference>
<evidence type="ECO:0000313" key="4">
    <source>
        <dbReference type="Proteomes" id="UP000079169"/>
    </source>
</evidence>
<keyword evidence="1" id="KW-1015">Disulfide bond</keyword>
<evidence type="ECO:0000313" key="5">
    <source>
        <dbReference type="RefSeq" id="XP_026686997.1"/>
    </source>
</evidence>
<dbReference type="RefSeq" id="XP_026686997.1">
    <property type="nucleotide sequence ID" value="XM_026831196.1"/>
</dbReference>
<dbReference type="KEGG" id="dci:113465314"/>
<keyword evidence="4" id="KW-1185">Reference proteome</keyword>
<proteinExistence type="predicted"/>
<evidence type="ECO:0000256" key="2">
    <source>
        <dbReference type="ARBA" id="ARBA00023180"/>
    </source>
</evidence>
<dbReference type="AlphaFoldDB" id="A0A3Q0JET0"/>
<dbReference type="STRING" id="121845.A0A3Q0JET0"/>
<keyword evidence="2" id="KW-0325">Glycoprotein</keyword>
<gene>
    <name evidence="5" type="primary">LOC113465314</name>
</gene>
<sequence length="207" mass="23563">MREIQIDFCISGDHENKYLPNCERAIESDSYVDEVRKLISGDLETTKTNNCERAIESDSYVDEHKGIEIWARPISPLYGNYFSYAIISHKGIEIWARPISPLYGNYFSYAIAFLNRRTDGTPSDVAVTLQEMGLLAPGGYRIQDLYEDVDYGILTPLTKIKVKVNPSGVVILRADVQPSYKVPFRPNYLASTTAYNPFLQYNTLKKK</sequence>
<dbReference type="Gene3D" id="2.60.40.1180">
    <property type="entry name" value="Golgi alpha-mannosidase II"/>
    <property type="match status" value="1"/>
</dbReference>
<dbReference type="Pfam" id="PF17450">
    <property type="entry name" value="Melibiase_2_C"/>
    <property type="match status" value="1"/>
</dbReference>
<dbReference type="GeneID" id="113465314"/>
<dbReference type="InterPro" id="IPR035373">
    <property type="entry name" value="Melibiase/NAGA_C"/>
</dbReference>
<dbReference type="SUPFAM" id="SSF51011">
    <property type="entry name" value="Glycosyl hydrolase domain"/>
    <property type="match status" value="1"/>
</dbReference>
<protein>
    <submittedName>
        <fullName evidence="5">Uncharacterized protein LOC113465314</fullName>
    </submittedName>
</protein>
<reference evidence="5" key="1">
    <citation type="submission" date="2025-08" db="UniProtKB">
        <authorList>
            <consortium name="RefSeq"/>
        </authorList>
    </citation>
    <scope>IDENTIFICATION</scope>
</reference>
<feature type="domain" description="Alpha galactosidase A C-terminal" evidence="3">
    <location>
        <begin position="85"/>
        <end position="168"/>
    </location>
</feature>
<evidence type="ECO:0000256" key="1">
    <source>
        <dbReference type="ARBA" id="ARBA00023157"/>
    </source>
</evidence>
<evidence type="ECO:0000259" key="3">
    <source>
        <dbReference type="Pfam" id="PF17450"/>
    </source>
</evidence>
<dbReference type="PaxDb" id="121845-A0A3Q0JET0"/>
<dbReference type="FunFam" id="2.60.40.1180:FF:000032">
    <property type="entry name" value="Alpha-galactosidase"/>
    <property type="match status" value="1"/>
</dbReference>
<name>A0A3Q0JET0_DIACI</name>
<dbReference type="InterPro" id="IPR013780">
    <property type="entry name" value="Glyco_hydro_b"/>
</dbReference>